<sequence length="140" mass="15877">MAYTCLKKTTLESSRFPIDDSGLLNFIRYFGTTICNFQLGRYSQKVYKEANFPPNKNKKAYPYKQSPHKWTTPQKSTSFRLGSIQEVLPTLGSLVIKSLSQQVRTIIATPSVGYILKLDKEALVAIPYQTLYQQDSGISQ</sequence>
<keyword evidence="2" id="KW-1185">Reference proteome</keyword>
<accession>F8PLI1</accession>
<dbReference type="AlphaFoldDB" id="F8PLI1"/>
<reference evidence="2" key="1">
    <citation type="journal article" date="2011" name="Science">
        <title>The plant cell wall-decomposing machinery underlies the functional diversity of forest fungi.</title>
        <authorList>
            <person name="Eastwood D.C."/>
            <person name="Floudas D."/>
            <person name="Binder M."/>
            <person name="Majcherczyk A."/>
            <person name="Schneider P."/>
            <person name="Aerts A."/>
            <person name="Asiegbu F.O."/>
            <person name="Baker S.E."/>
            <person name="Barry K."/>
            <person name="Bendiksby M."/>
            <person name="Blumentritt M."/>
            <person name="Coutinho P.M."/>
            <person name="Cullen D."/>
            <person name="de Vries R.P."/>
            <person name="Gathman A."/>
            <person name="Goodell B."/>
            <person name="Henrissat B."/>
            <person name="Ihrmark K."/>
            <person name="Kauserud H."/>
            <person name="Kohler A."/>
            <person name="LaButti K."/>
            <person name="Lapidus A."/>
            <person name="Lavin J.L."/>
            <person name="Lee Y.-H."/>
            <person name="Lindquist E."/>
            <person name="Lilly W."/>
            <person name="Lucas S."/>
            <person name="Morin E."/>
            <person name="Murat C."/>
            <person name="Oguiza J.A."/>
            <person name="Park J."/>
            <person name="Pisabarro A.G."/>
            <person name="Riley R."/>
            <person name="Rosling A."/>
            <person name="Salamov A."/>
            <person name="Schmidt O."/>
            <person name="Schmutz J."/>
            <person name="Skrede I."/>
            <person name="Stenlid J."/>
            <person name="Wiebenga A."/>
            <person name="Xie X."/>
            <person name="Kuees U."/>
            <person name="Hibbett D.S."/>
            <person name="Hoffmeister D."/>
            <person name="Hoegberg N."/>
            <person name="Martin F."/>
            <person name="Grigoriev I.V."/>
            <person name="Watkinson S.C."/>
        </authorList>
    </citation>
    <scope>NUCLEOTIDE SEQUENCE [LARGE SCALE GENOMIC DNA]</scope>
    <source>
        <strain evidence="2">strain S7.3</strain>
    </source>
</reference>
<protein>
    <submittedName>
        <fullName evidence="1">Uncharacterized protein</fullName>
    </submittedName>
</protein>
<dbReference type="EMBL" id="GL945476">
    <property type="protein sequence ID" value="EGO02463.1"/>
    <property type="molecule type" value="Genomic_DNA"/>
</dbReference>
<proteinExistence type="predicted"/>
<evidence type="ECO:0000313" key="2">
    <source>
        <dbReference type="Proteomes" id="UP000008063"/>
    </source>
</evidence>
<name>F8PLI1_SERL3</name>
<dbReference type="InParanoid" id="F8PLI1"/>
<dbReference type="HOGENOM" id="CLU_1836355_0_0_1"/>
<gene>
    <name evidence="1" type="ORF">SERLA73DRAFT_150208</name>
</gene>
<organism evidence="2">
    <name type="scientific">Serpula lacrymans var. lacrymans (strain S7.3)</name>
    <name type="common">Dry rot fungus</name>
    <dbReference type="NCBI Taxonomy" id="936435"/>
    <lineage>
        <taxon>Eukaryota</taxon>
        <taxon>Fungi</taxon>
        <taxon>Dikarya</taxon>
        <taxon>Basidiomycota</taxon>
        <taxon>Agaricomycotina</taxon>
        <taxon>Agaricomycetes</taxon>
        <taxon>Agaricomycetidae</taxon>
        <taxon>Boletales</taxon>
        <taxon>Coniophorineae</taxon>
        <taxon>Serpulaceae</taxon>
        <taxon>Serpula</taxon>
    </lineage>
</organism>
<dbReference type="Proteomes" id="UP000008063">
    <property type="component" value="Unassembled WGS sequence"/>
</dbReference>
<evidence type="ECO:0000313" key="1">
    <source>
        <dbReference type="EMBL" id="EGO02463.1"/>
    </source>
</evidence>